<evidence type="ECO:0000313" key="17">
    <source>
        <dbReference type="EMBL" id="XDT71855.1"/>
    </source>
</evidence>
<dbReference type="InterPro" id="IPR022644">
    <property type="entry name" value="De-COase2_N"/>
</dbReference>
<feature type="domain" description="Orn/DAP/Arg decarboxylase 2 N-terminal" evidence="16">
    <location>
        <begin position="35"/>
        <end position="280"/>
    </location>
</feature>
<feature type="binding site" evidence="12">
    <location>
        <position position="239"/>
    </location>
    <ligand>
        <name>pyridoxal 5'-phosphate</name>
        <dbReference type="ChEBI" id="CHEBI:597326"/>
    </ligand>
</feature>
<feature type="binding site" evidence="12">
    <location>
        <position position="371"/>
    </location>
    <ligand>
        <name>pyridoxal 5'-phosphate</name>
        <dbReference type="ChEBI" id="CHEBI:597326"/>
    </ligand>
</feature>
<dbReference type="AlphaFoldDB" id="A0AB39UVK7"/>
<keyword evidence="5 12" id="KW-0457">Lysine biosynthesis</keyword>
<feature type="binding site" evidence="12">
    <location>
        <position position="344"/>
    </location>
    <ligand>
        <name>substrate</name>
    </ligand>
</feature>
<evidence type="ECO:0000256" key="7">
    <source>
        <dbReference type="ARBA" id="ARBA00050464"/>
    </source>
</evidence>
<dbReference type="PRINTS" id="PR01181">
    <property type="entry name" value="DAPDCRBXLASE"/>
</dbReference>
<dbReference type="GO" id="GO:0009089">
    <property type="term" value="P:lysine biosynthetic process via diaminopimelate"/>
    <property type="evidence" value="ECO:0007669"/>
    <property type="project" value="UniProtKB-UniRule"/>
</dbReference>
<evidence type="ECO:0000256" key="6">
    <source>
        <dbReference type="ARBA" id="ARBA00023239"/>
    </source>
</evidence>
<evidence type="ECO:0000256" key="8">
    <source>
        <dbReference type="ARBA" id="ARBA00060643"/>
    </source>
</evidence>
<evidence type="ECO:0000256" key="4">
    <source>
        <dbReference type="ARBA" id="ARBA00022898"/>
    </source>
</evidence>
<dbReference type="EC" id="4.1.1.20" evidence="10 12"/>
<dbReference type="KEGG" id="tcd:AAIA72_13735"/>
<keyword evidence="6 12" id="KW-0456">Lyase</keyword>
<dbReference type="CDD" id="cd06828">
    <property type="entry name" value="PLPDE_III_DapDC"/>
    <property type="match status" value="1"/>
</dbReference>
<dbReference type="FunFam" id="2.40.37.10:FF:000003">
    <property type="entry name" value="Diaminopimelate decarboxylase"/>
    <property type="match status" value="1"/>
</dbReference>
<dbReference type="PROSITE" id="PS00878">
    <property type="entry name" value="ODR_DC_2_1"/>
    <property type="match status" value="1"/>
</dbReference>
<dbReference type="NCBIfam" id="TIGR01048">
    <property type="entry name" value="lysA"/>
    <property type="match status" value="1"/>
</dbReference>
<dbReference type="PANTHER" id="PTHR43727">
    <property type="entry name" value="DIAMINOPIMELATE DECARBOXYLASE"/>
    <property type="match status" value="1"/>
</dbReference>
<comment type="similarity">
    <text evidence="9 12">Belongs to the Orn/Lys/Arg decarboxylase class-II family. LysA subfamily.</text>
</comment>
<dbReference type="EMBL" id="CP154858">
    <property type="protein sequence ID" value="XDT71855.1"/>
    <property type="molecule type" value="Genomic_DNA"/>
</dbReference>
<comment type="subunit">
    <text evidence="12">Homodimer.</text>
</comment>
<feature type="binding site" evidence="12">
    <location>
        <position position="371"/>
    </location>
    <ligand>
        <name>substrate</name>
    </ligand>
</feature>
<accession>A0AB39UVK7</accession>
<dbReference type="InterPro" id="IPR009006">
    <property type="entry name" value="Ala_racemase/Decarboxylase_C"/>
</dbReference>
<evidence type="ECO:0000256" key="3">
    <source>
        <dbReference type="ARBA" id="ARBA00022793"/>
    </source>
</evidence>
<dbReference type="Gene3D" id="2.40.37.10">
    <property type="entry name" value="Lyase, Ornithine Decarboxylase, Chain A, domain 1"/>
    <property type="match status" value="1"/>
</dbReference>
<feature type="binding site" evidence="12">
    <location>
        <position position="316"/>
    </location>
    <ligand>
        <name>substrate</name>
    </ligand>
</feature>
<dbReference type="InterPro" id="IPR022653">
    <property type="entry name" value="De-COase2_pyr-phos_BS"/>
</dbReference>
<dbReference type="PANTHER" id="PTHR43727:SF2">
    <property type="entry name" value="GROUP IV DECARBOXYLASE"/>
    <property type="match status" value="1"/>
</dbReference>
<dbReference type="GO" id="GO:0008836">
    <property type="term" value="F:diaminopimelate decarboxylase activity"/>
    <property type="evidence" value="ECO:0007669"/>
    <property type="project" value="UniProtKB-UniRule"/>
</dbReference>
<dbReference type="InterPro" id="IPR002986">
    <property type="entry name" value="DAP_deCOOHase_LysA"/>
</dbReference>
<dbReference type="PRINTS" id="PR01179">
    <property type="entry name" value="ODADCRBXLASE"/>
</dbReference>
<dbReference type="GO" id="GO:0030170">
    <property type="term" value="F:pyridoxal phosphate binding"/>
    <property type="evidence" value="ECO:0007669"/>
    <property type="project" value="UniProtKB-UniRule"/>
</dbReference>
<gene>
    <name evidence="12 17" type="primary">lysA</name>
    <name evidence="17" type="ORF">AAIA72_13735</name>
</gene>
<sequence>MDHFNYRGTTLYAEDVPAATIAGRFGTPCYVYSRATFERHFRAWEDALSDLPHLTCYAVKANSNLAVLNLLARLGAGFDIVSEGELARVLAAGGDPAKVVFSGVGKTEDAIRQALDAGVHCFNVESGPELRRIARIAAEKSMVAPVSLRVNPDVDAQTHPYISTGLKENKFGITMEEAEALYAWAAQQPSLDVIGIDCHIGSQLTQTAPFLDALDRVLALVDRLQDQGIRLQHIDLGGGLGVRYNNETPPHPSEYIDQLRGRLKDRGLTLVLEPGRSIAANAGILLTRVEYLKETPHKRFAIVDAAMNDLIRPALYSAWQAIVPCELHGDRPVRTWDVVGPVCETGDFLGKDRELALEEGDLLAVRSAGAYGFVMASNYNSRPRPPEVMVDGDRCHLIRRRETLEDLFASESLLPGEPG</sequence>
<dbReference type="RefSeq" id="WP_369600879.1">
    <property type="nucleotide sequence ID" value="NZ_CP154858.1"/>
</dbReference>
<evidence type="ECO:0000256" key="12">
    <source>
        <dbReference type="HAMAP-Rule" id="MF_02120"/>
    </source>
</evidence>
<evidence type="ECO:0000256" key="5">
    <source>
        <dbReference type="ARBA" id="ARBA00023154"/>
    </source>
</evidence>
<comment type="function">
    <text evidence="12">Specifically catalyzes the decarboxylation of meso-diaminopimelate (meso-DAP) to L-lysine.</text>
</comment>
<comment type="catalytic activity">
    <reaction evidence="7 12 14">
        <text>meso-2,6-diaminopimelate + H(+) = L-lysine + CO2</text>
        <dbReference type="Rhea" id="RHEA:15101"/>
        <dbReference type="ChEBI" id="CHEBI:15378"/>
        <dbReference type="ChEBI" id="CHEBI:16526"/>
        <dbReference type="ChEBI" id="CHEBI:32551"/>
        <dbReference type="ChEBI" id="CHEBI:57791"/>
        <dbReference type="EC" id="4.1.1.20"/>
    </reaction>
</comment>
<dbReference type="FunFam" id="3.20.20.10:FF:000003">
    <property type="entry name" value="Diaminopimelate decarboxylase"/>
    <property type="match status" value="1"/>
</dbReference>
<evidence type="ECO:0000256" key="1">
    <source>
        <dbReference type="ARBA" id="ARBA00001933"/>
    </source>
</evidence>
<dbReference type="Pfam" id="PF00278">
    <property type="entry name" value="Orn_DAP_Arg_deC"/>
    <property type="match status" value="1"/>
</dbReference>
<dbReference type="InterPro" id="IPR022643">
    <property type="entry name" value="De-COase2_C"/>
</dbReference>
<evidence type="ECO:0000259" key="15">
    <source>
        <dbReference type="Pfam" id="PF00278"/>
    </source>
</evidence>
<evidence type="ECO:0000259" key="16">
    <source>
        <dbReference type="Pfam" id="PF02784"/>
    </source>
</evidence>
<dbReference type="InterPro" id="IPR022657">
    <property type="entry name" value="De-COase2_CS"/>
</dbReference>
<dbReference type="Gene3D" id="3.20.20.10">
    <property type="entry name" value="Alanine racemase"/>
    <property type="match status" value="1"/>
</dbReference>
<comment type="cofactor">
    <cofactor evidence="1 12 13 14">
        <name>pyridoxal 5'-phosphate</name>
        <dbReference type="ChEBI" id="CHEBI:597326"/>
    </cofactor>
</comment>
<evidence type="ECO:0000256" key="13">
    <source>
        <dbReference type="PIRSR" id="PIRSR600183-50"/>
    </source>
</evidence>
<dbReference type="HAMAP" id="MF_02120">
    <property type="entry name" value="LysA"/>
    <property type="match status" value="1"/>
</dbReference>
<evidence type="ECO:0000256" key="9">
    <source>
        <dbReference type="ARBA" id="ARBA00060983"/>
    </source>
</evidence>
<evidence type="ECO:0000256" key="2">
    <source>
        <dbReference type="ARBA" id="ARBA00022605"/>
    </source>
</evidence>
<keyword evidence="2 12" id="KW-0028">Amino-acid biosynthesis</keyword>
<feature type="domain" description="Orn/DAP/Arg decarboxylase 2 C-terminal" evidence="15">
    <location>
        <begin position="29"/>
        <end position="369"/>
    </location>
</feature>
<feature type="binding site" evidence="12">
    <location>
        <position position="276"/>
    </location>
    <ligand>
        <name>substrate</name>
    </ligand>
</feature>
<dbReference type="SUPFAM" id="SSF50621">
    <property type="entry name" value="Alanine racemase C-terminal domain-like"/>
    <property type="match status" value="1"/>
</dbReference>
<dbReference type="InterPro" id="IPR000183">
    <property type="entry name" value="Orn/DAP/Arg_de-COase"/>
</dbReference>
<evidence type="ECO:0000256" key="10">
    <source>
        <dbReference type="ARBA" id="ARBA00066427"/>
    </source>
</evidence>
<name>A0AB39UVK7_9GAMM</name>
<dbReference type="InterPro" id="IPR029066">
    <property type="entry name" value="PLP-binding_barrel"/>
</dbReference>
<keyword evidence="4 12" id="KW-0663">Pyridoxal phosphate</keyword>
<keyword evidence="3 12" id="KW-0210">Decarboxylase</keyword>
<dbReference type="PROSITE" id="PS00879">
    <property type="entry name" value="ODR_DC_2_2"/>
    <property type="match status" value="1"/>
</dbReference>
<dbReference type="SUPFAM" id="SSF51419">
    <property type="entry name" value="PLP-binding barrel"/>
    <property type="match status" value="1"/>
</dbReference>
<organism evidence="17">
    <name type="scientific">Thermohahella caldifontis</name>
    <dbReference type="NCBI Taxonomy" id="3142973"/>
    <lineage>
        <taxon>Bacteria</taxon>
        <taxon>Pseudomonadati</taxon>
        <taxon>Pseudomonadota</taxon>
        <taxon>Gammaproteobacteria</taxon>
        <taxon>Oceanospirillales</taxon>
        <taxon>Hahellaceae</taxon>
        <taxon>Thermohahella</taxon>
    </lineage>
</organism>
<proteinExistence type="inferred from homology"/>
<evidence type="ECO:0000256" key="14">
    <source>
        <dbReference type="RuleBase" id="RU003738"/>
    </source>
</evidence>
<comment type="pathway">
    <text evidence="8 12 14">Amino-acid biosynthesis; L-lysine biosynthesis via DAP pathway; L-lysine from DL-2,6-diaminopimelate: step 1/1.</text>
</comment>
<feature type="binding site" evidence="12">
    <location>
        <begin position="273"/>
        <end position="276"/>
    </location>
    <ligand>
        <name>pyridoxal 5'-phosphate</name>
        <dbReference type="ChEBI" id="CHEBI:597326"/>
    </ligand>
</feature>
<reference evidence="17" key="1">
    <citation type="submission" date="2024-05" db="EMBL/GenBank/DDBJ databases">
        <title>Genome sequencing of novel strain.</title>
        <authorList>
            <person name="Ganbat D."/>
            <person name="Ganbat S."/>
            <person name="Lee S.-J."/>
        </authorList>
    </citation>
    <scope>NUCLEOTIDE SEQUENCE</scope>
    <source>
        <strain evidence="17">SMD15-11</strain>
    </source>
</reference>
<feature type="modified residue" description="N6-(pyridoxal phosphate)lysine" evidence="12 13">
    <location>
        <position position="60"/>
    </location>
</feature>
<feature type="active site" description="Proton donor" evidence="13">
    <location>
        <position position="343"/>
    </location>
</feature>
<dbReference type="Pfam" id="PF02784">
    <property type="entry name" value="Orn_Arg_deC_N"/>
    <property type="match status" value="1"/>
</dbReference>
<protein>
    <recommendedName>
        <fullName evidence="11 12">Diaminopimelate decarboxylase</fullName>
        <shortName evidence="12">DAP decarboxylase</shortName>
        <shortName evidence="12">DAPDC</shortName>
        <ecNumber evidence="10 12">4.1.1.20</ecNumber>
    </recommendedName>
</protein>
<feature type="binding site" evidence="12">
    <location>
        <position position="312"/>
    </location>
    <ligand>
        <name>substrate</name>
    </ligand>
</feature>
<evidence type="ECO:0000256" key="11">
    <source>
        <dbReference type="ARBA" id="ARBA00074972"/>
    </source>
</evidence>